<keyword evidence="5 6" id="KW-0472">Membrane</keyword>
<gene>
    <name evidence="7" type="ORF">MXMO3_02170</name>
</gene>
<feature type="transmembrane region" description="Helical" evidence="6">
    <location>
        <begin position="145"/>
        <end position="171"/>
    </location>
</feature>
<comment type="subcellular location">
    <subcellularLocation>
        <location evidence="1">Cell membrane</location>
        <topology evidence="1">Multi-pass membrane protein</topology>
    </subcellularLocation>
</comment>
<accession>A0A2R4MFN6</accession>
<feature type="transmembrane region" description="Helical" evidence="6">
    <location>
        <begin position="45"/>
        <end position="66"/>
    </location>
</feature>
<protein>
    <submittedName>
        <fullName evidence="7">Leucine efflux protein</fullName>
    </submittedName>
</protein>
<dbReference type="GO" id="GO:0015171">
    <property type="term" value="F:amino acid transmembrane transporter activity"/>
    <property type="evidence" value="ECO:0007669"/>
    <property type="project" value="TreeGrafter"/>
</dbReference>
<evidence type="ECO:0000256" key="4">
    <source>
        <dbReference type="ARBA" id="ARBA00022989"/>
    </source>
</evidence>
<dbReference type="EMBL" id="CP021330">
    <property type="protein sequence ID" value="AVX04689.1"/>
    <property type="molecule type" value="Genomic_DNA"/>
</dbReference>
<dbReference type="PANTHER" id="PTHR30086:SF20">
    <property type="entry name" value="ARGININE EXPORTER PROTEIN ARGO-RELATED"/>
    <property type="match status" value="1"/>
</dbReference>
<dbReference type="InterPro" id="IPR001123">
    <property type="entry name" value="LeuE-type"/>
</dbReference>
<keyword evidence="2" id="KW-1003">Cell membrane</keyword>
<feature type="transmembrane region" description="Helical" evidence="6">
    <location>
        <begin position="183"/>
        <end position="203"/>
    </location>
</feature>
<keyword evidence="3 6" id="KW-0812">Transmembrane</keyword>
<dbReference type="PIRSF" id="PIRSF006324">
    <property type="entry name" value="LeuE"/>
    <property type="match status" value="1"/>
</dbReference>
<feature type="transmembrane region" description="Helical" evidence="6">
    <location>
        <begin position="113"/>
        <end position="139"/>
    </location>
</feature>
<dbReference type="AlphaFoldDB" id="A0A2R4MFN6"/>
<proteinExistence type="predicted"/>
<sequence length="207" mass="22237">MLDSTMLLAFITACFFLAIVPGPTVTIIVANALSRGIKGGLGTILGAQIAVLLMVAIVALGLEAVISVMGNAFFWLKLLGAAYLIYLGWKMIRNRSGLKFDQSLADGRTMREYVLQGFLVTMANPKALLFLGAFLPQFIDTQQAVAPQIMILGLITVTFFATIDSCYALAASKARNLLSQQRVAILNKLSGGFLIFGGAWLALQQKS</sequence>
<evidence type="ECO:0000256" key="2">
    <source>
        <dbReference type="ARBA" id="ARBA00022475"/>
    </source>
</evidence>
<evidence type="ECO:0000256" key="6">
    <source>
        <dbReference type="SAM" id="Phobius"/>
    </source>
</evidence>
<keyword evidence="4 6" id="KW-1133">Transmembrane helix</keyword>
<keyword evidence="8" id="KW-1185">Reference proteome</keyword>
<dbReference type="Pfam" id="PF01810">
    <property type="entry name" value="LysE"/>
    <property type="match status" value="1"/>
</dbReference>
<evidence type="ECO:0000256" key="5">
    <source>
        <dbReference type="ARBA" id="ARBA00023136"/>
    </source>
</evidence>
<reference evidence="7 8" key="1">
    <citation type="submission" date="2017-05" db="EMBL/GenBank/DDBJ databases">
        <title>Genome Analysis of Maritalea myrionectae HL2708#5.</title>
        <authorList>
            <consortium name="Cotde Inc.-PKNU"/>
            <person name="Jang D."/>
            <person name="Oh H.-M."/>
        </authorList>
    </citation>
    <scope>NUCLEOTIDE SEQUENCE [LARGE SCALE GENOMIC DNA]</scope>
    <source>
        <strain evidence="7 8">HL2708#5</strain>
    </source>
</reference>
<feature type="transmembrane region" description="Helical" evidence="6">
    <location>
        <begin position="72"/>
        <end position="92"/>
    </location>
</feature>
<dbReference type="PANTHER" id="PTHR30086">
    <property type="entry name" value="ARGININE EXPORTER PROTEIN ARGO"/>
    <property type="match status" value="1"/>
</dbReference>
<evidence type="ECO:0000313" key="8">
    <source>
        <dbReference type="Proteomes" id="UP000258927"/>
    </source>
</evidence>
<dbReference type="KEGG" id="mmyr:MXMO3_02170"/>
<dbReference type="RefSeq" id="WP_117395864.1">
    <property type="nucleotide sequence ID" value="NZ_CP021330.1"/>
</dbReference>
<evidence type="ECO:0000313" key="7">
    <source>
        <dbReference type="EMBL" id="AVX04689.1"/>
    </source>
</evidence>
<name>A0A2R4MFN6_9HYPH</name>
<dbReference type="GO" id="GO:0005886">
    <property type="term" value="C:plasma membrane"/>
    <property type="evidence" value="ECO:0007669"/>
    <property type="project" value="UniProtKB-SubCell"/>
</dbReference>
<organism evidence="7 8">
    <name type="scientific">Maritalea myrionectae</name>
    <dbReference type="NCBI Taxonomy" id="454601"/>
    <lineage>
        <taxon>Bacteria</taxon>
        <taxon>Pseudomonadati</taxon>
        <taxon>Pseudomonadota</taxon>
        <taxon>Alphaproteobacteria</taxon>
        <taxon>Hyphomicrobiales</taxon>
        <taxon>Devosiaceae</taxon>
        <taxon>Maritalea</taxon>
    </lineage>
</organism>
<feature type="transmembrane region" description="Helical" evidence="6">
    <location>
        <begin position="6"/>
        <end position="33"/>
    </location>
</feature>
<evidence type="ECO:0000256" key="3">
    <source>
        <dbReference type="ARBA" id="ARBA00022692"/>
    </source>
</evidence>
<dbReference type="STRING" id="1122213.GCA_000423365_02489"/>
<dbReference type="Proteomes" id="UP000258927">
    <property type="component" value="Chromosome"/>
</dbReference>
<evidence type="ECO:0000256" key="1">
    <source>
        <dbReference type="ARBA" id="ARBA00004651"/>
    </source>
</evidence>